<evidence type="ECO:0000313" key="1">
    <source>
        <dbReference type="EMBL" id="WKA08009.1"/>
    </source>
</evidence>
<accession>A0ABY9DMU4</accession>
<gene>
    <name evidence="1" type="ORF">VitviT2T_025773</name>
</gene>
<evidence type="ECO:0000313" key="2">
    <source>
        <dbReference type="Proteomes" id="UP001227230"/>
    </source>
</evidence>
<organism evidence="1 2">
    <name type="scientific">Vitis vinifera</name>
    <name type="common">Grape</name>
    <dbReference type="NCBI Taxonomy" id="29760"/>
    <lineage>
        <taxon>Eukaryota</taxon>
        <taxon>Viridiplantae</taxon>
        <taxon>Streptophyta</taxon>
        <taxon>Embryophyta</taxon>
        <taxon>Tracheophyta</taxon>
        <taxon>Spermatophyta</taxon>
        <taxon>Magnoliopsida</taxon>
        <taxon>eudicotyledons</taxon>
        <taxon>Gunneridae</taxon>
        <taxon>Pentapetalae</taxon>
        <taxon>rosids</taxon>
        <taxon>Vitales</taxon>
        <taxon>Vitaceae</taxon>
        <taxon>Viteae</taxon>
        <taxon>Vitis</taxon>
    </lineage>
</organism>
<sequence>MIGINLSFPFDVWWWCGGGGSCSNTDRGCNGDTAEMMARNNSEIRGAAICYTRKKHRLKGTAANTGLKGVDETETELGKGSWLESTSSALSMSVAAGGGGRGGSCSDIDRGRNWDIAEMMAEKSSENLGAAICYK</sequence>
<protein>
    <submittedName>
        <fullName evidence="1">Uncharacterized protein</fullName>
    </submittedName>
</protein>
<keyword evidence="2" id="KW-1185">Reference proteome</keyword>
<dbReference type="Proteomes" id="UP001227230">
    <property type="component" value="Chromosome 17"/>
</dbReference>
<reference evidence="1 2" key="1">
    <citation type="journal article" date="2023" name="Hortic Res">
        <title>The complete reference genome for grapevine (Vitis vinifera L.) genetics and breeding.</title>
        <authorList>
            <person name="Shi X."/>
            <person name="Cao S."/>
            <person name="Wang X."/>
            <person name="Huang S."/>
            <person name="Wang Y."/>
            <person name="Liu Z."/>
            <person name="Liu W."/>
            <person name="Leng X."/>
            <person name="Peng Y."/>
            <person name="Wang N."/>
            <person name="Wang Y."/>
            <person name="Ma Z."/>
            <person name="Xu X."/>
            <person name="Zhang F."/>
            <person name="Xue H."/>
            <person name="Zhong H."/>
            <person name="Wang Y."/>
            <person name="Zhang K."/>
            <person name="Velt A."/>
            <person name="Avia K."/>
            <person name="Holtgrawe D."/>
            <person name="Grimplet J."/>
            <person name="Matus J.T."/>
            <person name="Ware D."/>
            <person name="Wu X."/>
            <person name="Wang H."/>
            <person name="Liu C."/>
            <person name="Fang Y."/>
            <person name="Rustenholz C."/>
            <person name="Cheng Z."/>
            <person name="Xiao H."/>
            <person name="Zhou Y."/>
        </authorList>
    </citation>
    <scope>NUCLEOTIDE SEQUENCE [LARGE SCALE GENOMIC DNA]</scope>
    <source>
        <strain evidence="2">cv. Pinot noir / PN40024</strain>
        <tissue evidence="1">Leaf</tissue>
    </source>
</reference>
<dbReference type="EMBL" id="CP126664">
    <property type="protein sequence ID" value="WKA08009.1"/>
    <property type="molecule type" value="Genomic_DNA"/>
</dbReference>
<proteinExistence type="predicted"/>
<name>A0ABY9DMU4_VITVI</name>